<evidence type="ECO:0000313" key="5">
    <source>
        <dbReference type="EMBL" id="CAB5021084.1"/>
    </source>
</evidence>
<dbReference type="EMBL" id="CAFABA010000035">
    <property type="protein sequence ID" value="CAB4826882.1"/>
    <property type="molecule type" value="Genomic_DNA"/>
</dbReference>
<dbReference type="Gene3D" id="3.40.30.10">
    <property type="entry name" value="Glutaredoxin"/>
    <property type="match status" value="1"/>
</dbReference>
<dbReference type="AlphaFoldDB" id="A0A6J7A265"/>
<evidence type="ECO:0000313" key="2">
    <source>
        <dbReference type="EMBL" id="CAB4767287.1"/>
    </source>
</evidence>
<dbReference type="SUPFAM" id="SSF52833">
    <property type="entry name" value="Thioredoxin-like"/>
    <property type="match status" value="1"/>
</dbReference>
<dbReference type="EMBL" id="CAFBMH010000026">
    <property type="protein sequence ID" value="CAB4903189.1"/>
    <property type="molecule type" value="Genomic_DNA"/>
</dbReference>
<accession>A0A6J7A265</accession>
<evidence type="ECO:0000313" key="3">
    <source>
        <dbReference type="EMBL" id="CAB4826882.1"/>
    </source>
</evidence>
<evidence type="ECO:0000313" key="4">
    <source>
        <dbReference type="EMBL" id="CAB4903189.1"/>
    </source>
</evidence>
<dbReference type="EMBL" id="CAFBOS010000240">
    <property type="protein sequence ID" value="CAB5021084.1"/>
    <property type="molecule type" value="Genomic_DNA"/>
</dbReference>
<evidence type="ECO:0000259" key="1">
    <source>
        <dbReference type="Pfam" id="PF00578"/>
    </source>
</evidence>
<dbReference type="InterPro" id="IPR036249">
    <property type="entry name" value="Thioredoxin-like_sf"/>
</dbReference>
<dbReference type="EMBL" id="CAEZYR010000153">
    <property type="protein sequence ID" value="CAB4767287.1"/>
    <property type="molecule type" value="Genomic_DNA"/>
</dbReference>
<sequence length="43" mass="4857">MLESDIEAPAFALNDQHGDVLRSDSLRGKWVVLWWYPKASTPG</sequence>
<dbReference type="GO" id="GO:0016491">
    <property type="term" value="F:oxidoreductase activity"/>
    <property type="evidence" value="ECO:0007669"/>
    <property type="project" value="InterPro"/>
</dbReference>
<organism evidence="3">
    <name type="scientific">freshwater metagenome</name>
    <dbReference type="NCBI Taxonomy" id="449393"/>
    <lineage>
        <taxon>unclassified sequences</taxon>
        <taxon>metagenomes</taxon>
        <taxon>ecological metagenomes</taxon>
    </lineage>
</organism>
<reference evidence="3" key="1">
    <citation type="submission" date="2020-05" db="EMBL/GenBank/DDBJ databases">
        <authorList>
            <person name="Chiriac C."/>
            <person name="Salcher M."/>
            <person name="Ghai R."/>
            <person name="Kavagutti S V."/>
        </authorList>
    </citation>
    <scope>NUCLEOTIDE SEQUENCE</scope>
</reference>
<proteinExistence type="predicted"/>
<dbReference type="Pfam" id="PF00578">
    <property type="entry name" value="AhpC-TSA"/>
    <property type="match status" value="1"/>
</dbReference>
<name>A0A6J7A265_9ZZZZ</name>
<dbReference type="InterPro" id="IPR000866">
    <property type="entry name" value="AhpC/TSA"/>
</dbReference>
<protein>
    <submittedName>
        <fullName evidence="3">Unannotated protein</fullName>
    </submittedName>
</protein>
<gene>
    <name evidence="2" type="ORF">UFOPK2754_02880</name>
    <name evidence="3" type="ORF">UFOPK3139_01086</name>
    <name evidence="4" type="ORF">UFOPK3543_00975</name>
    <name evidence="5" type="ORF">UFOPK3967_02772</name>
</gene>
<dbReference type="GO" id="GO:0016209">
    <property type="term" value="F:antioxidant activity"/>
    <property type="evidence" value="ECO:0007669"/>
    <property type="project" value="InterPro"/>
</dbReference>
<feature type="domain" description="Alkyl hydroperoxide reductase subunit C/ Thiol specific antioxidant" evidence="1">
    <location>
        <begin position="7"/>
        <end position="43"/>
    </location>
</feature>